<accession>X1AX72</accession>
<dbReference type="AlphaFoldDB" id="X1AX72"/>
<comment type="caution">
    <text evidence="1">The sequence shown here is derived from an EMBL/GenBank/DDBJ whole genome shotgun (WGS) entry which is preliminary data.</text>
</comment>
<sequence length="98" mass="10982">MGMSGEDESVLQLPKGVELTRFLLTEDGDLFETRRATLGDVPETEREMIVKCANTVLEKQPPFSIRVRVGLLESTGYNTQFCLDHPDNPPIIKAKFLS</sequence>
<gene>
    <name evidence="1" type="ORF">S01H4_14790</name>
</gene>
<organism evidence="1">
    <name type="scientific">marine sediment metagenome</name>
    <dbReference type="NCBI Taxonomy" id="412755"/>
    <lineage>
        <taxon>unclassified sequences</taxon>
        <taxon>metagenomes</taxon>
        <taxon>ecological metagenomes</taxon>
    </lineage>
</organism>
<evidence type="ECO:0000313" key="1">
    <source>
        <dbReference type="EMBL" id="GAG64366.1"/>
    </source>
</evidence>
<reference evidence="1" key="1">
    <citation type="journal article" date="2014" name="Front. Microbiol.">
        <title>High frequency of phylogenetically diverse reductive dehalogenase-homologous genes in deep subseafloor sedimentary metagenomes.</title>
        <authorList>
            <person name="Kawai M."/>
            <person name="Futagami T."/>
            <person name="Toyoda A."/>
            <person name="Takaki Y."/>
            <person name="Nishi S."/>
            <person name="Hori S."/>
            <person name="Arai W."/>
            <person name="Tsubouchi T."/>
            <person name="Morono Y."/>
            <person name="Uchiyama I."/>
            <person name="Ito T."/>
            <person name="Fujiyama A."/>
            <person name="Inagaki F."/>
            <person name="Takami H."/>
        </authorList>
    </citation>
    <scope>NUCLEOTIDE SEQUENCE</scope>
    <source>
        <strain evidence="1">Expedition CK06-06</strain>
    </source>
</reference>
<name>X1AX72_9ZZZZ</name>
<dbReference type="EMBL" id="BART01006480">
    <property type="protein sequence ID" value="GAG64366.1"/>
    <property type="molecule type" value="Genomic_DNA"/>
</dbReference>
<proteinExistence type="predicted"/>
<protein>
    <submittedName>
        <fullName evidence="1">Uncharacterized protein</fullName>
    </submittedName>
</protein>